<sequence>MIIKNTPLEQFDIISIFNLVNTNTFYLAVTNSTIFTLLIFLCFIFIFQFINSNLKIIPTRWQILVEETFSFSKDLIEKNIGQQGLQFFPFIFFLFSFLILSNLIGMVPYSFTITSHLFVTFSIALMLFIGINIIALKIHKLKFLGFFLPSGVHIALAPLLVPIEIVSYVARVFSLAIRLFANMMSGHTLLKIIAGFAWTMMSFGGIWYVLQLFPLLIIMAVTVLEIGIAILQAYVFTILICLYLNDAIHLAH</sequence>
<keyword evidence="7 12" id="KW-1133">Transmembrane helix</keyword>
<dbReference type="InterPro" id="IPR023011">
    <property type="entry name" value="ATP_synth_F0_asu_AS"/>
</dbReference>
<evidence type="ECO:0000256" key="5">
    <source>
        <dbReference type="ARBA" id="ARBA00022692"/>
    </source>
</evidence>
<evidence type="ECO:0000256" key="3">
    <source>
        <dbReference type="ARBA" id="ARBA00022448"/>
    </source>
</evidence>
<feature type="transmembrane region" description="Helical" evidence="12">
    <location>
        <begin position="143"/>
        <end position="159"/>
    </location>
</feature>
<evidence type="ECO:0000256" key="6">
    <source>
        <dbReference type="ARBA" id="ARBA00022781"/>
    </source>
</evidence>
<feature type="transmembrane region" description="Helical" evidence="12">
    <location>
        <begin position="117"/>
        <end position="136"/>
    </location>
</feature>
<proteinExistence type="inferred from homology"/>
<evidence type="ECO:0000256" key="11">
    <source>
        <dbReference type="RuleBase" id="RU004450"/>
    </source>
</evidence>
<evidence type="ECO:0000256" key="2">
    <source>
        <dbReference type="ARBA" id="ARBA00006810"/>
    </source>
</evidence>
<dbReference type="InterPro" id="IPR000568">
    <property type="entry name" value="ATP_synth_F0_asu"/>
</dbReference>
<dbReference type="EMBL" id="KF738139">
    <property type="protein sequence ID" value="AIK19927.1"/>
    <property type="molecule type" value="Genomic_DNA"/>
</dbReference>
<evidence type="ECO:0000256" key="12">
    <source>
        <dbReference type="SAM" id="Phobius"/>
    </source>
</evidence>
<dbReference type="HAMAP" id="MF_01393">
    <property type="entry name" value="ATP_synth_a_bact"/>
    <property type="match status" value="1"/>
</dbReference>
<dbReference type="InterPro" id="IPR045083">
    <property type="entry name" value="ATP_synth_F0_asu_bact/mt"/>
</dbReference>
<dbReference type="GO" id="GO:0046933">
    <property type="term" value="F:proton-transporting ATP synthase activity, rotational mechanism"/>
    <property type="evidence" value="ECO:0007669"/>
    <property type="project" value="TreeGrafter"/>
</dbReference>
<dbReference type="PANTHER" id="PTHR11410:SF0">
    <property type="entry name" value="ATP SYNTHASE SUBUNIT A"/>
    <property type="match status" value="1"/>
</dbReference>
<keyword evidence="13" id="KW-0496">Mitochondrion</keyword>
<organism evidence="13">
    <name type="scientific">Spongospora subterranea</name>
    <dbReference type="NCBI Taxonomy" id="70186"/>
    <lineage>
        <taxon>Eukaryota</taxon>
        <taxon>Sar</taxon>
        <taxon>Rhizaria</taxon>
        <taxon>Endomyxa</taxon>
        <taxon>Phytomyxea</taxon>
        <taxon>Plasmodiophorida</taxon>
        <taxon>Plasmodiophoridae</taxon>
        <taxon>Spongospora</taxon>
    </lineage>
</organism>
<evidence type="ECO:0000256" key="1">
    <source>
        <dbReference type="ARBA" id="ARBA00004448"/>
    </source>
</evidence>
<keyword evidence="5 12" id="KW-0812">Transmembrane</keyword>
<feature type="transmembrane region" description="Helical" evidence="12">
    <location>
        <begin position="25"/>
        <end position="50"/>
    </location>
</feature>
<dbReference type="GO" id="GO:0045259">
    <property type="term" value="C:proton-transporting ATP synthase complex"/>
    <property type="evidence" value="ECO:0007669"/>
    <property type="project" value="UniProtKB-KW"/>
</dbReference>
<dbReference type="PANTHER" id="PTHR11410">
    <property type="entry name" value="ATP SYNTHASE SUBUNIT A"/>
    <property type="match status" value="1"/>
</dbReference>
<evidence type="ECO:0000256" key="7">
    <source>
        <dbReference type="ARBA" id="ARBA00022989"/>
    </source>
</evidence>
<keyword evidence="10" id="KW-0066">ATP synthesis</keyword>
<evidence type="ECO:0000256" key="8">
    <source>
        <dbReference type="ARBA" id="ARBA00023065"/>
    </source>
</evidence>
<dbReference type="Gene3D" id="1.20.120.220">
    <property type="entry name" value="ATP synthase, F0 complex, subunit A"/>
    <property type="match status" value="1"/>
</dbReference>
<dbReference type="SUPFAM" id="SSF81336">
    <property type="entry name" value="F1F0 ATP synthase subunit A"/>
    <property type="match status" value="1"/>
</dbReference>
<evidence type="ECO:0000256" key="9">
    <source>
        <dbReference type="ARBA" id="ARBA00023136"/>
    </source>
</evidence>
<dbReference type="AlphaFoldDB" id="A0A096XTY0"/>
<keyword evidence="3" id="KW-0813">Transport</keyword>
<keyword evidence="4" id="KW-0138">CF(0)</keyword>
<feature type="transmembrane region" description="Helical" evidence="12">
    <location>
        <begin position="216"/>
        <end position="244"/>
    </location>
</feature>
<reference evidence="13" key="2">
    <citation type="journal article" date="2014" name="Mitochondrial DNA">
        <title>Mitochondrial genome sequence of the potato powdery scab pathogen Spongospora subterranea.</title>
        <authorList>
            <person name="Gutierrez P."/>
            <person name="Bulman S."/>
            <person name="Alzate J."/>
            <person name="Ortiz M.C."/>
            <person name="Marin M."/>
        </authorList>
    </citation>
    <scope>NUCLEOTIDE SEQUENCE</scope>
</reference>
<keyword evidence="8" id="KW-0406">Ion transport</keyword>
<dbReference type="InterPro" id="IPR035908">
    <property type="entry name" value="F0_ATP_A_sf"/>
</dbReference>
<accession>A0A096XTY0</accession>
<dbReference type="GeneID" id="31086273"/>
<dbReference type="PROSITE" id="PS00449">
    <property type="entry name" value="ATPASE_A"/>
    <property type="match status" value="1"/>
</dbReference>
<protein>
    <recommendedName>
        <fullName evidence="11">ATP synthase subunit a</fullName>
    </recommendedName>
</protein>
<geneLocation type="mitochondrion" evidence="13"/>
<dbReference type="PRINTS" id="PR00123">
    <property type="entry name" value="ATPASEA"/>
</dbReference>
<evidence type="ECO:0000256" key="10">
    <source>
        <dbReference type="ARBA" id="ARBA00023310"/>
    </source>
</evidence>
<dbReference type="NCBIfam" id="TIGR01131">
    <property type="entry name" value="ATP_synt_6_or_A"/>
    <property type="match status" value="1"/>
</dbReference>
<name>A0A096XTY0_9EUKA</name>
<feature type="transmembrane region" description="Helical" evidence="12">
    <location>
        <begin position="87"/>
        <end position="111"/>
    </location>
</feature>
<gene>
    <name evidence="13" type="primary">atp6</name>
</gene>
<keyword evidence="9 12" id="KW-0472">Membrane</keyword>
<dbReference type="GO" id="GO:0005743">
    <property type="term" value="C:mitochondrial inner membrane"/>
    <property type="evidence" value="ECO:0007669"/>
    <property type="project" value="UniProtKB-SubCell"/>
</dbReference>
<dbReference type="NCBIfam" id="NF004482">
    <property type="entry name" value="PRK05815.2-4"/>
    <property type="match status" value="1"/>
</dbReference>
<dbReference type="RefSeq" id="YP_009350052.1">
    <property type="nucleotide sequence ID" value="NC_034004.1"/>
</dbReference>
<feature type="transmembrane region" description="Helical" evidence="12">
    <location>
        <begin position="188"/>
        <end position="210"/>
    </location>
</feature>
<evidence type="ECO:0000313" key="13">
    <source>
        <dbReference type="EMBL" id="AIK19927.1"/>
    </source>
</evidence>
<dbReference type="Pfam" id="PF00119">
    <property type="entry name" value="ATP-synt_A"/>
    <property type="match status" value="1"/>
</dbReference>
<comment type="subcellular location">
    <subcellularLocation>
        <location evidence="1 11">Mitochondrion inner membrane</location>
        <topology evidence="1 11">Multi-pass membrane protein</topology>
    </subcellularLocation>
</comment>
<dbReference type="FunFam" id="1.20.120.220:FF:000003">
    <property type="entry name" value="ATP synthase subunit a"/>
    <property type="match status" value="1"/>
</dbReference>
<reference evidence="13" key="1">
    <citation type="submission" date="2013-10" db="EMBL/GenBank/DDBJ databases">
        <authorList>
            <person name="Gutierrez P.A."/>
            <person name="Alzate J.F."/>
            <person name="Mauricio M."/>
        </authorList>
    </citation>
    <scope>NUCLEOTIDE SEQUENCE</scope>
</reference>
<dbReference type="CDD" id="cd00310">
    <property type="entry name" value="ATP-synt_Fo_a_6"/>
    <property type="match status" value="1"/>
</dbReference>
<evidence type="ECO:0000256" key="4">
    <source>
        <dbReference type="ARBA" id="ARBA00022547"/>
    </source>
</evidence>
<comment type="similarity">
    <text evidence="2">Belongs to the ATPase A chain family.</text>
</comment>
<keyword evidence="6" id="KW-0375">Hydrogen ion transport</keyword>